<gene>
    <name evidence="1" type="ORF">GCM10010439_29820</name>
</gene>
<reference evidence="2" key="1">
    <citation type="journal article" date="2019" name="Int. J. Syst. Evol. Microbiol.">
        <title>The Global Catalogue of Microorganisms (GCM) 10K type strain sequencing project: providing services to taxonomists for standard genome sequencing and annotation.</title>
        <authorList>
            <consortium name="The Broad Institute Genomics Platform"/>
            <consortium name="The Broad Institute Genome Sequencing Center for Infectious Disease"/>
            <person name="Wu L."/>
            <person name="Ma J."/>
        </authorList>
    </citation>
    <scope>NUCLEOTIDE SEQUENCE [LARGE SCALE GENOMIC DNA]</scope>
    <source>
        <strain evidence="2">JCM 8201</strain>
    </source>
</reference>
<evidence type="ECO:0000313" key="1">
    <source>
        <dbReference type="EMBL" id="GAA2726617.1"/>
    </source>
</evidence>
<dbReference type="Proteomes" id="UP001501842">
    <property type="component" value="Unassembled WGS sequence"/>
</dbReference>
<protein>
    <submittedName>
        <fullName evidence="1">Uncharacterized protein</fullName>
    </submittedName>
</protein>
<evidence type="ECO:0000313" key="2">
    <source>
        <dbReference type="Proteomes" id="UP001501842"/>
    </source>
</evidence>
<comment type="caution">
    <text evidence="1">The sequence shown here is derived from an EMBL/GenBank/DDBJ whole genome shotgun (WGS) entry which is preliminary data.</text>
</comment>
<accession>A0ABP6GQ69</accession>
<proteinExistence type="predicted"/>
<name>A0ABP6GQ69_9ACTN</name>
<organism evidence="1 2">
    <name type="scientific">Actinocorallia aurantiaca</name>
    <dbReference type="NCBI Taxonomy" id="46204"/>
    <lineage>
        <taxon>Bacteria</taxon>
        <taxon>Bacillati</taxon>
        <taxon>Actinomycetota</taxon>
        <taxon>Actinomycetes</taxon>
        <taxon>Streptosporangiales</taxon>
        <taxon>Thermomonosporaceae</taxon>
        <taxon>Actinocorallia</taxon>
    </lineage>
</organism>
<sequence length="201" mass="21688">MSIIRRMEEADLPANPVRLSQAVALAAGAVLVLPASVSAAEACVLGDWRLTEYRSAAKGRNVEINAEGGEGARLSLTGKTASYGFDKAKKVVTKGNDNGDRYVLKSVYKKRILFKSTLKGSKKGTLVLKRKTATGDATVKHTFNTVPMSRRKLAKHYRDGDVDPFIPVRHAFTCSGRTLKLAATLSDPVAPAAVTAVYRRL</sequence>
<dbReference type="EMBL" id="BAAATZ010000009">
    <property type="protein sequence ID" value="GAA2726617.1"/>
    <property type="molecule type" value="Genomic_DNA"/>
</dbReference>
<keyword evidence="2" id="KW-1185">Reference proteome</keyword>